<organism evidence="1 2">
    <name type="scientific">Halomonas heilongjiangensis</name>
    <dbReference type="NCBI Taxonomy" id="1387883"/>
    <lineage>
        <taxon>Bacteria</taxon>
        <taxon>Pseudomonadati</taxon>
        <taxon>Pseudomonadota</taxon>
        <taxon>Gammaproteobacteria</taxon>
        <taxon>Oceanospirillales</taxon>
        <taxon>Halomonadaceae</taxon>
        <taxon>Halomonas</taxon>
    </lineage>
</organism>
<protein>
    <submittedName>
        <fullName evidence="1">Uncharacterized protein</fullName>
    </submittedName>
</protein>
<dbReference type="AlphaFoldDB" id="A0A2N7TJB1"/>
<evidence type="ECO:0000313" key="1">
    <source>
        <dbReference type="EMBL" id="PMR68282.1"/>
    </source>
</evidence>
<dbReference type="EMBL" id="PNRE01000070">
    <property type="protein sequence ID" value="PMR68282.1"/>
    <property type="molecule type" value="Genomic_DNA"/>
</dbReference>
<evidence type="ECO:0000313" key="2">
    <source>
        <dbReference type="Proteomes" id="UP000235346"/>
    </source>
</evidence>
<reference evidence="1 2" key="1">
    <citation type="submission" date="2018-01" db="EMBL/GenBank/DDBJ databases">
        <title>Halomonas endophytica sp. nov., isolated from storage liquid in the stems of Populus euphratica.</title>
        <authorList>
            <person name="Chen C."/>
        </authorList>
    </citation>
    <scope>NUCLEOTIDE SEQUENCE [LARGE SCALE GENOMIC DNA]</scope>
    <source>
        <strain evidence="1 2">DSM 26881</strain>
    </source>
</reference>
<accession>A0A2N7TJB1</accession>
<dbReference type="Proteomes" id="UP000235346">
    <property type="component" value="Unassembled WGS sequence"/>
</dbReference>
<keyword evidence="2" id="KW-1185">Reference proteome</keyword>
<proteinExistence type="predicted"/>
<sequence>MSVYIDTHQDDAAGKLQEMGGAQAILTAIAFLAIRGHGCPCRDAWGKPLIRWRYGAFFAGFLRWGSLRP</sequence>
<comment type="caution">
    <text evidence="1">The sequence shown here is derived from an EMBL/GenBank/DDBJ whole genome shotgun (WGS) entry which is preliminary data.</text>
</comment>
<gene>
    <name evidence="1" type="ORF">C1H66_15750</name>
</gene>
<name>A0A2N7TJB1_9GAMM</name>